<proteinExistence type="predicted"/>
<gene>
    <name evidence="1" type="ORF">PGLA2088_LOCUS7106</name>
</gene>
<dbReference type="AlphaFoldDB" id="A0A813IDD0"/>
<organism evidence="1 2">
    <name type="scientific">Polarella glacialis</name>
    <name type="common">Dinoflagellate</name>
    <dbReference type="NCBI Taxonomy" id="89957"/>
    <lineage>
        <taxon>Eukaryota</taxon>
        <taxon>Sar</taxon>
        <taxon>Alveolata</taxon>
        <taxon>Dinophyceae</taxon>
        <taxon>Suessiales</taxon>
        <taxon>Suessiaceae</taxon>
        <taxon>Polarella</taxon>
    </lineage>
</organism>
<reference evidence="1" key="1">
    <citation type="submission" date="2021-02" db="EMBL/GenBank/DDBJ databases">
        <authorList>
            <person name="Dougan E. K."/>
            <person name="Rhodes N."/>
            <person name="Thang M."/>
            <person name="Chan C."/>
        </authorList>
    </citation>
    <scope>NUCLEOTIDE SEQUENCE</scope>
</reference>
<evidence type="ECO:0000313" key="2">
    <source>
        <dbReference type="Proteomes" id="UP000626109"/>
    </source>
</evidence>
<evidence type="ECO:0008006" key="3">
    <source>
        <dbReference type="Google" id="ProtNLM"/>
    </source>
</evidence>
<accession>A0A813IDD0</accession>
<sequence length="100" mass="11313">MYVSKEECRGHPMISGIVRRLYRRFHPKKGRALVFYSHDLTGTLNQKAIHCSCPVLQGENWIVQAWFRNALYPESPYYQPNLARTAVAAGSADEATVEGS</sequence>
<dbReference type="EMBL" id="CAJNNW010007207">
    <property type="protein sequence ID" value="CAE8649075.1"/>
    <property type="molecule type" value="Genomic_DNA"/>
</dbReference>
<dbReference type="Gene3D" id="2.60.120.620">
    <property type="entry name" value="q2cbj1_9rhob like domain"/>
    <property type="match status" value="1"/>
</dbReference>
<comment type="caution">
    <text evidence="1">The sequence shown here is derived from an EMBL/GenBank/DDBJ whole genome shotgun (WGS) entry which is preliminary data.</text>
</comment>
<dbReference type="Proteomes" id="UP000626109">
    <property type="component" value="Unassembled WGS sequence"/>
</dbReference>
<protein>
    <recommendedName>
        <fullName evidence="3">Prolyl 4-hydroxylase alpha subunit Fe(2+) 2OG dioxygenase domain-containing protein</fullName>
    </recommendedName>
</protein>
<evidence type="ECO:0000313" key="1">
    <source>
        <dbReference type="EMBL" id="CAE8649075.1"/>
    </source>
</evidence>
<name>A0A813IDD0_POLGL</name>
<feature type="non-terminal residue" evidence="1">
    <location>
        <position position="1"/>
    </location>
</feature>